<dbReference type="GO" id="GO:0005737">
    <property type="term" value="C:cytoplasm"/>
    <property type="evidence" value="ECO:0007669"/>
    <property type="project" value="TreeGrafter"/>
</dbReference>
<dbReference type="GO" id="GO:0030170">
    <property type="term" value="F:pyridoxal phosphate binding"/>
    <property type="evidence" value="ECO:0007669"/>
    <property type="project" value="TreeGrafter"/>
</dbReference>
<dbReference type="PANTHER" id="PTHR11986">
    <property type="entry name" value="AMINOTRANSFERASE CLASS III"/>
    <property type="match status" value="1"/>
</dbReference>
<organism evidence="2 3">
    <name type="scientific">Allacma fusca</name>
    <dbReference type="NCBI Taxonomy" id="39272"/>
    <lineage>
        <taxon>Eukaryota</taxon>
        <taxon>Metazoa</taxon>
        <taxon>Ecdysozoa</taxon>
        <taxon>Arthropoda</taxon>
        <taxon>Hexapoda</taxon>
        <taxon>Collembola</taxon>
        <taxon>Symphypleona</taxon>
        <taxon>Sminthuridae</taxon>
        <taxon>Allacma</taxon>
    </lineage>
</organism>
<keyword evidence="3" id="KW-1185">Reference proteome</keyword>
<comment type="catalytic activity">
    <reaction evidence="1">
        <text>a 2-oxocarboxylate + L-ornithine = L-glutamate 5-semialdehyde + an L-alpha-amino acid</text>
        <dbReference type="Rhea" id="RHEA:13877"/>
        <dbReference type="ChEBI" id="CHEBI:35179"/>
        <dbReference type="ChEBI" id="CHEBI:46911"/>
        <dbReference type="ChEBI" id="CHEBI:58066"/>
        <dbReference type="ChEBI" id="CHEBI:59869"/>
        <dbReference type="EC" id="2.6.1.13"/>
    </reaction>
</comment>
<keyword evidence="1" id="KW-0032">Aminotransferase</keyword>
<dbReference type="EC" id="2.6.1.13" evidence="1"/>
<proteinExistence type="inferred from homology"/>
<comment type="caution">
    <text evidence="2">The sequence shown here is derived from an EMBL/GenBank/DDBJ whole genome shotgun (WGS) entry which is preliminary data.</text>
</comment>
<dbReference type="GO" id="GO:0042802">
    <property type="term" value="F:identical protein binding"/>
    <property type="evidence" value="ECO:0007669"/>
    <property type="project" value="TreeGrafter"/>
</dbReference>
<comment type="similarity">
    <text evidence="1">Belongs to the class-III pyridoxal-phosphate-dependent aminotransferase family.</text>
</comment>
<dbReference type="OrthoDB" id="425114at2759"/>
<evidence type="ECO:0000313" key="3">
    <source>
        <dbReference type="Proteomes" id="UP000708208"/>
    </source>
</evidence>
<name>A0A8J2JNK6_9HEXA</name>
<dbReference type="GO" id="GO:0004587">
    <property type="term" value="F:ornithine aminotransferase activity"/>
    <property type="evidence" value="ECO:0007669"/>
    <property type="project" value="UniProtKB-EC"/>
</dbReference>
<dbReference type="PANTHER" id="PTHR11986:SF18">
    <property type="entry name" value="ORNITHINE AMINOTRANSFERASE, MITOCHONDRIAL"/>
    <property type="match status" value="1"/>
</dbReference>
<keyword evidence="1" id="KW-0808">Transferase</keyword>
<dbReference type="GO" id="GO:0010121">
    <property type="term" value="P:L-arginine catabolic process to proline via ornithine"/>
    <property type="evidence" value="ECO:0007669"/>
    <property type="project" value="TreeGrafter"/>
</dbReference>
<evidence type="ECO:0000256" key="1">
    <source>
        <dbReference type="RuleBase" id="RU365036"/>
    </source>
</evidence>
<dbReference type="InterPro" id="IPR050103">
    <property type="entry name" value="Class-III_PLP-dep_AT"/>
</dbReference>
<dbReference type="AlphaFoldDB" id="A0A8J2JNK6"/>
<comment type="cofactor">
    <cofactor evidence="1">
        <name>pyridoxal 5'-phosphate</name>
        <dbReference type="ChEBI" id="CHEBI:597326"/>
    </cofactor>
</comment>
<dbReference type="GO" id="GO:0019544">
    <property type="term" value="P:L-arginine catabolic process to L-glutamate"/>
    <property type="evidence" value="ECO:0007669"/>
    <property type="project" value="TreeGrafter"/>
</dbReference>
<comment type="pathway">
    <text evidence="1">Amino-acid biosynthesis; L-proline biosynthesis; L-glutamate 5-semialdehyde from L-ornithine: step 1/1.</text>
</comment>
<protein>
    <recommendedName>
        <fullName evidence="1">Ornithine aminotransferase</fullName>
        <ecNumber evidence="1">2.6.1.13</ecNumber>
    </recommendedName>
</protein>
<gene>
    <name evidence="2" type="ORF">AFUS01_LOCUS7332</name>
</gene>
<reference evidence="2" key="1">
    <citation type="submission" date="2021-06" db="EMBL/GenBank/DDBJ databases">
        <authorList>
            <person name="Hodson N. C."/>
            <person name="Mongue J. A."/>
            <person name="Jaron S. K."/>
        </authorList>
    </citation>
    <scope>NUCLEOTIDE SEQUENCE</scope>
</reference>
<keyword evidence="1" id="KW-0663">Pyridoxal phosphate</keyword>
<evidence type="ECO:0000313" key="2">
    <source>
        <dbReference type="EMBL" id="CAG7717899.1"/>
    </source>
</evidence>
<dbReference type="EMBL" id="CAJVCH010049402">
    <property type="protein sequence ID" value="CAG7717899.1"/>
    <property type="molecule type" value="Genomic_DNA"/>
</dbReference>
<sequence length="142" mass="16277">MSNQDIGYRMCISSFPGSAQHVRVQNFSKTNVIIEPECQQWKLIVSQMQYSWFQNFIIRDAPAEHILHGVGKNSFHVSFPDLKATSKYVFDRESKFCAHTYQSIPVALCRGKGSLVWDVEGRQYIDFLSGYSAMHWGSMLST</sequence>
<accession>A0A8J2JNK6</accession>
<dbReference type="Proteomes" id="UP000708208">
    <property type="component" value="Unassembled WGS sequence"/>
</dbReference>